<dbReference type="AlphaFoldDB" id="A0AAV2T121"/>
<name>A0AAV2T121_CALDB</name>
<accession>A0AAV2T121</accession>
<comment type="caution">
    <text evidence="3">The sequence shown here is derived from an EMBL/GenBank/DDBJ whole genome shotgun (WGS) entry which is preliminary data.</text>
</comment>
<feature type="compositionally biased region" description="Polar residues" evidence="1">
    <location>
        <begin position="754"/>
        <end position="763"/>
    </location>
</feature>
<dbReference type="EMBL" id="CAXLJL010000036">
    <property type="protein sequence ID" value="CAL5129782.1"/>
    <property type="molecule type" value="Genomic_DNA"/>
</dbReference>
<dbReference type="SUPFAM" id="SSF56281">
    <property type="entry name" value="Metallo-hydrolase/oxidoreductase"/>
    <property type="match status" value="1"/>
</dbReference>
<evidence type="ECO:0000259" key="2">
    <source>
        <dbReference type="Pfam" id="PF25281"/>
    </source>
</evidence>
<dbReference type="InterPro" id="IPR036866">
    <property type="entry name" value="RibonucZ/Hydroxyglut_hydro"/>
</dbReference>
<dbReference type="GO" id="GO:0000226">
    <property type="term" value="P:microtubule cytoskeleton organization"/>
    <property type="evidence" value="ECO:0007669"/>
    <property type="project" value="InterPro"/>
</dbReference>
<evidence type="ECO:0000313" key="4">
    <source>
        <dbReference type="Proteomes" id="UP001497525"/>
    </source>
</evidence>
<feature type="compositionally biased region" description="Polar residues" evidence="1">
    <location>
        <begin position="610"/>
        <end position="638"/>
    </location>
</feature>
<dbReference type="InterPro" id="IPR057480">
    <property type="entry name" value="MAP1A/B/S-like_MBL"/>
</dbReference>
<feature type="compositionally biased region" description="Polar residues" evidence="1">
    <location>
        <begin position="538"/>
        <end position="553"/>
    </location>
</feature>
<dbReference type="InterPro" id="IPR026074">
    <property type="entry name" value="MAP1"/>
</dbReference>
<protein>
    <recommendedName>
        <fullName evidence="2">Microtubule-associated protein 1A/B/S-like MBL-like domain-containing protein</fullName>
    </recommendedName>
</protein>
<dbReference type="Pfam" id="PF25281">
    <property type="entry name" value="MBL_MAP1B"/>
    <property type="match status" value="2"/>
</dbReference>
<evidence type="ECO:0000256" key="1">
    <source>
        <dbReference type="SAM" id="MobiDB-lite"/>
    </source>
</evidence>
<dbReference type="GO" id="GO:0016358">
    <property type="term" value="P:dendrite development"/>
    <property type="evidence" value="ECO:0007669"/>
    <property type="project" value="TreeGrafter"/>
</dbReference>
<feature type="compositionally biased region" description="Polar residues" evidence="1">
    <location>
        <begin position="659"/>
        <end position="668"/>
    </location>
</feature>
<dbReference type="PANTHER" id="PTHR13843:SF12">
    <property type="entry name" value="ATPASE F1_V1_A1 COMPLEX ALPHA_BETA SUBUNIT NUCLEOTIDE-BINDING DOMAIN-CONTAINING PROTEIN"/>
    <property type="match status" value="1"/>
</dbReference>
<dbReference type="GO" id="GO:0007409">
    <property type="term" value="P:axonogenesis"/>
    <property type="evidence" value="ECO:0007669"/>
    <property type="project" value="TreeGrafter"/>
</dbReference>
<dbReference type="GO" id="GO:0043025">
    <property type="term" value="C:neuronal cell body"/>
    <property type="evidence" value="ECO:0007669"/>
    <property type="project" value="TreeGrafter"/>
</dbReference>
<dbReference type="GO" id="GO:0005875">
    <property type="term" value="C:microtubule associated complex"/>
    <property type="evidence" value="ECO:0007669"/>
    <property type="project" value="TreeGrafter"/>
</dbReference>
<feature type="domain" description="Microtubule-associated protein 1A/B/S-like MBL-like" evidence="2">
    <location>
        <begin position="383"/>
        <end position="519"/>
    </location>
</feature>
<gene>
    <name evidence="3" type="ORF">CDAUBV1_LOCUS1226</name>
</gene>
<sequence length="918" mass="97795">MAVTRVLAVLGEVLGEDQKNSFVKDLNDSLSTCPREVVQSLAALVKDLPGESESRSSEDGLVISRSNDRLEFVVASRPSVVGLNSAIANLLKAPDNPDVTVHAVLVYAGLFSEASAHWLLPNYVFSPTSLTDLIEQLIASGPKPVDAENQPAWKPIRLHIGCAWASGGEWKSLVGHRFGPLNGRSVYITANRCHSAGKPKPSAAGDTSGSPISEALDLTEFLSSLIQEIPAPYCDSLAQPLHARDWNDPTLKVGRPCLYVFPEGSGQASILALPGYNILINAGCSHRPNFWPVANYLDRLDAVILTHWGIDNLLGVSAVLPVAFAPAPPEVGVQDPVLCLLTAPPNPTGPTKLPNPNPAISPLCLSIPRQITDLMTRLKQAGTNIIAQPLSRNAKTITAPKMVQLYQKVGQGSLELHTLTPGDDDSAEVRKLTEDWAKGSPGVMATSVPLTKAPPANKFTVPLLSHTSVSALIIWRPAKDTEAILRILVVASNTHQTRVLVALETLVSAQLCLRHAKAVPSELERKRVTNAAPRRSAFPTTQHKPAPAGNSTMKPPVAQAAPKKEPAGHAAPTKNGVKERPSVHKVPVQTKKREINSAKITAPAELALTTPDQTKQIPDSTASAEGSLGAQPTPSSPDHSVPLNGFHNETPVDDAENVLSGSEPNQENNLKHLAHPADEQPATPDLLSDDFGKMTANGNVAADHEYIKLGQPNQEPDMLIDLANPEGLPPPPHPAGTKRTGADARASQFGRSPRQGSTAETNPTYPPGYTEASAHASGTGGTKLPPYDKVKPVYVDVAFIPGGGNPHLVDAEWFKRVRARFYVATDPKPSVALMEALTVGKESWTGDDAQLSASLILAHDSEEIMTWIYRNSGRLADCHLDVAAVASRSSIQLMSEQASANGNSSAQPVSCPGYRIDF</sequence>
<feature type="domain" description="Microtubule-associated protein 1A/B/S-like MBL-like" evidence="2">
    <location>
        <begin position="250"/>
        <end position="320"/>
    </location>
</feature>
<dbReference type="GO" id="GO:0030425">
    <property type="term" value="C:dendrite"/>
    <property type="evidence" value="ECO:0007669"/>
    <property type="project" value="TreeGrafter"/>
</dbReference>
<dbReference type="GO" id="GO:0031114">
    <property type="term" value="P:regulation of microtubule depolymerization"/>
    <property type="evidence" value="ECO:0007669"/>
    <property type="project" value="TreeGrafter"/>
</dbReference>
<dbReference type="PANTHER" id="PTHR13843">
    <property type="entry name" value="MICROTUBULE-ASSOCIATED PROTEIN"/>
    <property type="match status" value="1"/>
</dbReference>
<feature type="region of interest" description="Disordered" evidence="1">
    <location>
        <begin position="521"/>
        <end position="669"/>
    </location>
</feature>
<proteinExistence type="predicted"/>
<feature type="region of interest" description="Disordered" evidence="1">
    <location>
        <begin position="724"/>
        <end position="785"/>
    </location>
</feature>
<dbReference type="GO" id="GO:0005874">
    <property type="term" value="C:microtubule"/>
    <property type="evidence" value="ECO:0007669"/>
    <property type="project" value="InterPro"/>
</dbReference>
<dbReference type="GO" id="GO:0003779">
    <property type="term" value="F:actin binding"/>
    <property type="evidence" value="ECO:0007669"/>
    <property type="project" value="TreeGrafter"/>
</dbReference>
<dbReference type="GO" id="GO:0008017">
    <property type="term" value="F:microtubule binding"/>
    <property type="evidence" value="ECO:0007669"/>
    <property type="project" value="InterPro"/>
</dbReference>
<reference evidence="3" key="1">
    <citation type="submission" date="2024-06" db="EMBL/GenBank/DDBJ databases">
        <authorList>
            <person name="Liu X."/>
            <person name="Lenzi L."/>
            <person name="Haldenby T S."/>
            <person name="Uol C."/>
        </authorList>
    </citation>
    <scope>NUCLEOTIDE SEQUENCE</scope>
</reference>
<evidence type="ECO:0000313" key="3">
    <source>
        <dbReference type="EMBL" id="CAL5129782.1"/>
    </source>
</evidence>
<dbReference type="GO" id="GO:0045202">
    <property type="term" value="C:synapse"/>
    <property type="evidence" value="ECO:0007669"/>
    <property type="project" value="TreeGrafter"/>
</dbReference>
<dbReference type="GO" id="GO:0005829">
    <property type="term" value="C:cytosol"/>
    <property type="evidence" value="ECO:0007669"/>
    <property type="project" value="TreeGrafter"/>
</dbReference>
<organism evidence="3 4">
    <name type="scientific">Calicophoron daubneyi</name>
    <name type="common">Rumen fluke</name>
    <name type="synonym">Paramphistomum daubneyi</name>
    <dbReference type="NCBI Taxonomy" id="300641"/>
    <lineage>
        <taxon>Eukaryota</taxon>
        <taxon>Metazoa</taxon>
        <taxon>Spiralia</taxon>
        <taxon>Lophotrochozoa</taxon>
        <taxon>Platyhelminthes</taxon>
        <taxon>Trematoda</taxon>
        <taxon>Digenea</taxon>
        <taxon>Plagiorchiida</taxon>
        <taxon>Pronocephalata</taxon>
        <taxon>Paramphistomoidea</taxon>
        <taxon>Paramphistomidae</taxon>
        <taxon>Calicophoron</taxon>
    </lineage>
</organism>
<dbReference type="Proteomes" id="UP001497525">
    <property type="component" value="Unassembled WGS sequence"/>
</dbReference>